<feature type="compositionally biased region" description="Acidic residues" evidence="1">
    <location>
        <begin position="1420"/>
        <end position="1431"/>
    </location>
</feature>
<dbReference type="eggNOG" id="COG3064">
    <property type="taxonomic scope" value="Bacteria"/>
</dbReference>
<feature type="compositionally biased region" description="Basic and acidic residues" evidence="1">
    <location>
        <begin position="1143"/>
        <end position="1157"/>
    </location>
</feature>
<feature type="compositionally biased region" description="Low complexity" evidence="1">
    <location>
        <begin position="1266"/>
        <end position="1276"/>
    </location>
</feature>
<keyword evidence="3" id="KW-1185">Reference proteome</keyword>
<evidence type="ECO:0000256" key="1">
    <source>
        <dbReference type="SAM" id="MobiDB-lite"/>
    </source>
</evidence>
<reference evidence="3" key="1">
    <citation type="submission" date="2009-09" db="EMBL/GenBank/DDBJ databases">
        <title>The complete genome of Kribbella flavida DSM 17836.</title>
        <authorList>
            <consortium name="US DOE Joint Genome Institute (JGI-PGF)"/>
            <person name="Lucas S."/>
            <person name="Copeland A."/>
            <person name="Lapidus A."/>
            <person name="Glavina del Rio T."/>
            <person name="Dalin E."/>
            <person name="Tice H."/>
            <person name="Bruce D."/>
            <person name="Goodwin L."/>
            <person name="Pitluck S."/>
            <person name="Kyrpides N."/>
            <person name="Mavromatis K."/>
            <person name="Ivanova N."/>
            <person name="Saunders E."/>
            <person name="Brettin T."/>
            <person name="Detter J.C."/>
            <person name="Han C."/>
            <person name="Larimer F."/>
            <person name="Land M."/>
            <person name="Hauser L."/>
            <person name="Markowitz V."/>
            <person name="Cheng J.-F."/>
            <person name="Hugenholtz P."/>
            <person name="Woyke T."/>
            <person name="Wu D."/>
            <person name="Pukall R."/>
            <person name="Klenk H.-P."/>
            <person name="Eisen J.A."/>
        </authorList>
    </citation>
    <scope>NUCLEOTIDE SEQUENCE [LARGE SCALE GENOMIC DNA]</scope>
    <source>
        <strain evidence="3">DSM 17836 / JCM 10339 / NBRC 14399</strain>
    </source>
</reference>
<feature type="compositionally biased region" description="Low complexity" evidence="1">
    <location>
        <begin position="611"/>
        <end position="623"/>
    </location>
</feature>
<feature type="compositionally biased region" description="Low complexity" evidence="1">
    <location>
        <begin position="474"/>
        <end position="483"/>
    </location>
</feature>
<organism evidence="2 3">
    <name type="scientific">Kribbella flavida (strain DSM 17836 / JCM 10339 / NBRC 14399)</name>
    <dbReference type="NCBI Taxonomy" id="479435"/>
    <lineage>
        <taxon>Bacteria</taxon>
        <taxon>Bacillati</taxon>
        <taxon>Actinomycetota</taxon>
        <taxon>Actinomycetes</taxon>
        <taxon>Propionibacteriales</taxon>
        <taxon>Kribbellaceae</taxon>
        <taxon>Kribbella</taxon>
    </lineage>
</organism>
<feature type="compositionally biased region" description="Basic and acidic residues" evidence="1">
    <location>
        <begin position="981"/>
        <end position="993"/>
    </location>
</feature>
<dbReference type="HOGENOM" id="CLU_235720_0_0_11"/>
<evidence type="ECO:0000313" key="2">
    <source>
        <dbReference type="EMBL" id="ADB32813.1"/>
    </source>
</evidence>
<dbReference type="Proteomes" id="UP000007967">
    <property type="component" value="Chromosome"/>
</dbReference>
<feature type="compositionally biased region" description="Low complexity" evidence="1">
    <location>
        <begin position="512"/>
        <end position="526"/>
    </location>
</feature>
<dbReference type="OrthoDB" id="4507101at2"/>
<evidence type="ECO:0000313" key="3">
    <source>
        <dbReference type="Proteomes" id="UP000007967"/>
    </source>
</evidence>
<protein>
    <submittedName>
        <fullName evidence="2">Uncharacterized protein</fullName>
    </submittedName>
</protein>
<dbReference type="KEGG" id="kfl:Kfla_3758"/>
<feature type="compositionally biased region" description="Polar residues" evidence="1">
    <location>
        <begin position="641"/>
        <end position="650"/>
    </location>
</feature>
<feature type="compositionally biased region" description="Basic and acidic residues" evidence="1">
    <location>
        <begin position="1225"/>
        <end position="1242"/>
    </location>
</feature>
<feature type="compositionally biased region" description="Low complexity" evidence="1">
    <location>
        <begin position="725"/>
        <end position="739"/>
    </location>
</feature>
<reference evidence="2 3" key="2">
    <citation type="journal article" date="2010" name="Stand. Genomic Sci.">
        <title>Complete genome sequence of Kribbella flavida type strain (IFO 14399).</title>
        <authorList>
            <person name="Pukall R."/>
            <person name="Lapidus A."/>
            <person name="Glavina Del Rio T."/>
            <person name="Copeland A."/>
            <person name="Tice H."/>
            <person name="Cheng J.-F."/>
            <person name="Lucas S."/>
            <person name="Chen F."/>
            <person name="Nolan M."/>
            <person name="LaButti K."/>
            <person name="Pati A."/>
            <person name="Ivanova N."/>
            <person name="Mavrommatis K."/>
            <person name="Mikhailova N."/>
            <person name="Pitluck S."/>
            <person name="Bruce D."/>
            <person name="Goodwin L."/>
            <person name="Land M."/>
            <person name="Hauser L."/>
            <person name="Chang Y.-J."/>
            <person name="Jeffries C.D."/>
            <person name="Chen A."/>
            <person name="Palaniappan K."/>
            <person name="Chain P."/>
            <person name="Rohde M."/>
            <person name="Goeker M."/>
            <person name="Bristow J."/>
            <person name="Eisen J.A."/>
            <person name="Markowitz V."/>
            <person name="Hugenholtz P."/>
            <person name="Kyrpides N.C."/>
            <person name="Klenk H.-P."/>
            <person name="Brettin T."/>
        </authorList>
    </citation>
    <scope>NUCLEOTIDE SEQUENCE [LARGE SCALE GENOMIC DNA]</scope>
    <source>
        <strain evidence="3">DSM 17836 / JCM 10339 / NBRC 14399</strain>
    </source>
</reference>
<gene>
    <name evidence="2" type="ordered locus">Kfla_3758</name>
</gene>
<dbReference type="RefSeq" id="WP_012921369.1">
    <property type="nucleotide sequence ID" value="NC_013729.1"/>
</dbReference>
<accession>D2PNZ5</accession>
<feature type="region of interest" description="Disordered" evidence="1">
    <location>
        <begin position="249"/>
        <end position="437"/>
    </location>
</feature>
<dbReference type="EMBL" id="CP001736">
    <property type="protein sequence ID" value="ADB32813.1"/>
    <property type="molecule type" value="Genomic_DNA"/>
</dbReference>
<feature type="compositionally biased region" description="Low complexity" evidence="1">
    <location>
        <begin position="1458"/>
        <end position="1474"/>
    </location>
</feature>
<sequence>MPLVDLDDPEELRARWSALAAVAHATGFDRRWYADAGGFYHQDETGSDLRLVRLDGGRSVLFGFHTQHSRTAGTDLLAGAPDWIGQPEVKRRIATGELGFVYGSFNGTWARASYEGDPWQPVDDGFAPIASWITSDEEAARELVEWAAEWADYLGGLDELLPVGIGLIRAAGASSLSYELLQDFFERLGIGPRSAQQPDLRAALTAAAAFDLTGGEGEGGGAASVAFSEPLPEPAEPEEEELFIVPPGVSPFTGQPIGSDAHVVIGSDQPDPAPQYDRSDPPYNPDVRYDAPGNNSPFPADPQYTAEPQYDTPPIPYAPTPQYEAPADSQYDAPADSPFRPGAQPPVEPPPARKDDNYGIVSKKPRLFGRKRKQRDEDNASLAGLGLVAPDPEPPQQSDPGPLLAAYAGEPTPAQVDPYDLPSSEPPRVGAPGSEGEDFYASLFADAPAAATYTPDTPASLRRAHDGDPPAPDSPADAWPDNDATSELEAVAGDVTPYAPADPSDETGVLEPLPTDTAPAAPLSATPDDDTGVIPTLDATAYAGPFPSDAGSFSSDAGSISSEADAEDSGPASPSDASQSVRYEVDQADEDSARPSALGRSPFVQFNQPGATPASPASDTAPPFVDPDATEPFTPYDPSAADSTSPQDATGDSPFAQYEVDQNEDSGTAPPSAQPTAGDNSPFVQFNQPGGRPAATSAPPEHDSDLASPFIDPDATEPFTPYDPPAADSTSPAPQDASDGSSIARSGTDSGSPSPQHDGTSPFAQRDNTDADPDGFSPFPQYQQPGATPPSPGNQAHRGPSALDRHDQLDEELDATSPSARRDATPPAPYGQSEDDPDTAAQYEQGGDKPNAAEASAQYEPTDDAPDASSPFARYDRTENEPDATSQVARPGDLDAISPLTPYGETGADVDRQAGSVSDDGAVDAPGAARYDQPAAAHHEARSAASMPAVVHPDEDTDLISPDDNTGVLTPVDGTGRTSRHHEPGALSPDERTGVLSPLPGESTTPPADDSRARSALADATSPGNYGSAPTAEGSLSGDNSSVGDRSAASARDDTRPLSALDDRDLTPSATRRDGSSAGTASDADGFSAEASAEPRQSPLEREWIGGAWINGEWIEDAAAYLAANPHLTPHPPRPVRRRGRNVRTESPADSRGDSPLDGRGGSPLDGRADPAPDGRAGAEFSEGESAADGEPRDGALSGAGQPIEESASAGERRAFAPDATAAVERSKNDGTFGDEQHEAERAGQVALGGSDALTRRTHPDESAAEPESQSASEPDAGADTGIQLRTVREAGAEPESAAGRESELDADAGTEPQLRSEQATGDADPQAGSRSEAEPDAENGAEPQLRSEHATGNADAEAGSESESEFDVQAGPQAESRSAHEADAQVEPAVELEGHSESGSEFALSADAQGGTGTQFPSEGEDSTEPESEAGPEVGTKPEPNLESNAESRSGADPEPQAGAERAAESEAGAAREAQARLVADEQSEGAESPEFSDGGSTEVEAGGSGEDREPVDGAQAEPDVVELADGFDGLADEAPTAEIPAISGDEQDAGYDARTEGSSTNAGGPRVYPPLSDRYGGEPSDGLGEGDEFEFGAEVFRDEMLGDADWTADQLGQGSWPSDEAQAEGTVDDGGSRAADGEGSVEGLAEAERAADGEGEAEVDTQPVAPHAEAAESAVADEAGSETVQAASNGAAANRTAANGAVQPGLAVNGVTPHAPAANGVTPHVPANAAAMTIPDLTGHEFVESLPPAVEQAMRAEPERPRPRPQESAAVKALRDWCRVRTKVVPSGFTIQVQVLDPANPSFRFDLEPPEVDDPEHPAERLSELLGDLWLTEAESEQGGWLFARIDAAGRTLRIDRWYDQVPEWWDAPIPVQLDVEGLVRRLYRRGPDWQPSYLEQLYTSAR</sequence>
<name>D2PNZ5_KRIFD</name>
<feature type="compositionally biased region" description="Low complexity" evidence="1">
    <location>
        <begin position="544"/>
        <end position="563"/>
    </location>
</feature>
<feature type="compositionally biased region" description="Polar residues" evidence="1">
    <location>
        <begin position="740"/>
        <end position="763"/>
    </location>
</feature>
<feature type="compositionally biased region" description="Polar residues" evidence="1">
    <location>
        <begin position="665"/>
        <end position="688"/>
    </location>
</feature>
<feature type="compositionally biased region" description="Basic residues" evidence="1">
    <location>
        <begin position="363"/>
        <end position="373"/>
    </location>
</feature>
<dbReference type="STRING" id="479435.Kfla_3758"/>
<feature type="compositionally biased region" description="Basic and acidic residues" evidence="1">
    <location>
        <begin position="1051"/>
        <end position="1075"/>
    </location>
</feature>
<feature type="region of interest" description="Disordered" evidence="1">
    <location>
        <begin position="218"/>
        <end position="237"/>
    </location>
</feature>
<proteinExistence type="predicted"/>
<feature type="region of interest" description="Disordered" evidence="1">
    <location>
        <begin position="1125"/>
        <end position="1663"/>
    </location>
</feature>
<feature type="region of interest" description="Disordered" evidence="1">
    <location>
        <begin position="451"/>
        <end position="1101"/>
    </location>
</feature>